<evidence type="ECO:0000313" key="2">
    <source>
        <dbReference type="EMBL" id="MBK1841231.1"/>
    </source>
</evidence>
<keyword evidence="3" id="KW-1185">Reference proteome</keyword>
<dbReference type="Proteomes" id="UP000652760">
    <property type="component" value="Unassembled WGS sequence"/>
</dbReference>
<feature type="signal peptide" evidence="1">
    <location>
        <begin position="1"/>
        <end position="26"/>
    </location>
</feature>
<dbReference type="EMBL" id="JAENHM010000073">
    <property type="protein sequence ID" value="MBK1841231.1"/>
    <property type="molecule type" value="Genomic_DNA"/>
</dbReference>
<sequence length="177" mass="18674">MGRIGRRRCRGVMAGMMAVAALPALAAQDGAVIRLSQEPGREIGVACRFLGLDQRPMPPEAGMLCDAAADFVSRKVASHGKSVVRLGLRPMTPDAGEDEERPPAVDGPILLLVLEGRPDWSGSARPRLLLRVRPVRDGVAAPSVGLPPASVELSRAGWQAAADRALERAVGFALRDG</sequence>
<name>A0ABS1FCS2_9PROT</name>
<comment type="caution">
    <text evidence="2">The sequence shown here is derived from an EMBL/GenBank/DDBJ whole genome shotgun (WGS) entry which is preliminary data.</text>
</comment>
<feature type="chain" id="PRO_5047407609" evidence="1">
    <location>
        <begin position="27"/>
        <end position="177"/>
    </location>
</feature>
<gene>
    <name evidence="2" type="ORF">JHL17_27890</name>
</gene>
<dbReference type="RefSeq" id="WP_200197916.1">
    <property type="nucleotide sequence ID" value="NZ_JAENHM010000073.1"/>
</dbReference>
<organism evidence="2 3">
    <name type="scientific">Azospirillum endophyticum</name>
    <dbReference type="NCBI Taxonomy" id="2800326"/>
    <lineage>
        <taxon>Bacteria</taxon>
        <taxon>Pseudomonadati</taxon>
        <taxon>Pseudomonadota</taxon>
        <taxon>Alphaproteobacteria</taxon>
        <taxon>Rhodospirillales</taxon>
        <taxon>Azospirillaceae</taxon>
        <taxon>Azospirillum</taxon>
    </lineage>
</organism>
<protein>
    <submittedName>
        <fullName evidence="2">Uncharacterized protein</fullName>
    </submittedName>
</protein>
<keyword evidence="1" id="KW-0732">Signal</keyword>
<proteinExistence type="predicted"/>
<reference evidence="3" key="1">
    <citation type="submission" date="2021-01" db="EMBL/GenBank/DDBJ databases">
        <title>Genome public.</title>
        <authorList>
            <person name="Liu C."/>
            <person name="Sun Q."/>
        </authorList>
    </citation>
    <scope>NUCLEOTIDE SEQUENCE [LARGE SCALE GENOMIC DNA]</scope>
    <source>
        <strain evidence="3">YIM B02556</strain>
    </source>
</reference>
<evidence type="ECO:0000256" key="1">
    <source>
        <dbReference type="SAM" id="SignalP"/>
    </source>
</evidence>
<evidence type="ECO:0000313" key="3">
    <source>
        <dbReference type="Proteomes" id="UP000652760"/>
    </source>
</evidence>
<accession>A0ABS1FCS2</accession>